<dbReference type="GO" id="GO:0006508">
    <property type="term" value="P:proteolysis"/>
    <property type="evidence" value="ECO:0007669"/>
    <property type="project" value="UniProtKB-KW"/>
</dbReference>
<sequence>MSEYHSDVKRSFVDLDPEFEQGHSNPAGKLSVGGKILRVVCAVIVMAASDFFVILVSYILMTLIPGLRGMGNSADLGWEIKVLALLVNGVAVLAALLMCYVLMRTLDRGRGVSLHLRPSVSGGVWMVAMIVVAAVVLWATVGITHALGGQGQVMGSSGSTLSNQLIFGGIATGFLLQGIPEELVWRGWFFSSMGSTRAAAVTSVLVFTVLHLISQGGQQNVLEHVIYLANPLGFAIAAMAVRIVSGSTWAAIGVHGGFHLANALLGERLGALEGPTTWVVAGLLWAAVGAVIIGIGARTGRLRLARQ</sequence>
<reference evidence="3 4" key="1">
    <citation type="submission" date="2012-05" db="EMBL/GenBank/DDBJ databases">
        <authorList>
            <person name="Harkins D.M."/>
            <person name="Madupu R."/>
            <person name="Durkin A.S."/>
            <person name="Torralba M."/>
            <person name="Methe B."/>
            <person name="Sutton G.G."/>
            <person name="Nelson K.E."/>
        </authorList>
    </citation>
    <scope>NUCLEOTIDE SEQUENCE [LARGE SCALE GENOMIC DNA]</scope>
    <source>
        <strain evidence="3 4">F0489</strain>
    </source>
</reference>
<dbReference type="InterPro" id="IPR003675">
    <property type="entry name" value="Rce1/LyrA-like_dom"/>
</dbReference>
<evidence type="ECO:0000313" key="3">
    <source>
        <dbReference type="EMBL" id="EJF46597.1"/>
    </source>
</evidence>
<feature type="transmembrane region" description="Helical" evidence="1">
    <location>
        <begin position="36"/>
        <end position="61"/>
    </location>
</feature>
<dbReference type="GO" id="GO:0004175">
    <property type="term" value="F:endopeptidase activity"/>
    <property type="evidence" value="ECO:0007669"/>
    <property type="project" value="UniProtKB-ARBA"/>
</dbReference>
<feature type="transmembrane region" description="Helical" evidence="1">
    <location>
        <begin position="278"/>
        <end position="297"/>
    </location>
</feature>
<keyword evidence="1" id="KW-0812">Transmembrane</keyword>
<evidence type="ECO:0000256" key="1">
    <source>
        <dbReference type="SAM" id="Phobius"/>
    </source>
</evidence>
<dbReference type="eggNOG" id="COG1266">
    <property type="taxonomic scope" value="Bacteria"/>
</dbReference>
<dbReference type="GO" id="GO:0080120">
    <property type="term" value="P:CAAX-box protein maturation"/>
    <property type="evidence" value="ECO:0007669"/>
    <property type="project" value="UniProtKB-ARBA"/>
</dbReference>
<dbReference type="RefSeq" id="WP_008730465.1">
    <property type="nucleotide sequence ID" value="NZ_AKFT01000055.1"/>
</dbReference>
<dbReference type="Proteomes" id="UP000002941">
    <property type="component" value="Unassembled WGS sequence"/>
</dbReference>
<feature type="transmembrane region" description="Helical" evidence="1">
    <location>
        <begin position="82"/>
        <end position="103"/>
    </location>
</feature>
<evidence type="ECO:0000313" key="4">
    <source>
        <dbReference type="Proteomes" id="UP000002941"/>
    </source>
</evidence>
<accession>J0NP87</accession>
<keyword evidence="4" id="KW-1185">Reference proteome</keyword>
<keyword evidence="1" id="KW-1133">Transmembrane helix</keyword>
<organism evidence="3 4">
    <name type="scientific">Actinomyces massiliensis F0489</name>
    <dbReference type="NCBI Taxonomy" id="1125718"/>
    <lineage>
        <taxon>Bacteria</taxon>
        <taxon>Bacillati</taxon>
        <taxon>Actinomycetota</taxon>
        <taxon>Actinomycetes</taxon>
        <taxon>Actinomycetales</taxon>
        <taxon>Actinomycetaceae</taxon>
        <taxon>Actinomyces</taxon>
    </lineage>
</organism>
<dbReference type="Pfam" id="PF02517">
    <property type="entry name" value="Rce1-like"/>
    <property type="match status" value="1"/>
</dbReference>
<feature type="transmembrane region" description="Helical" evidence="1">
    <location>
        <begin position="123"/>
        <end position="148"/>
    </location>
</feature>
<keyword evidence="3" id="KW-0645">Protease</keyword>
<feature type="domain" description="CAAX prenyl protease 2/Lysostaphin resistance protein A-like" evidence="2">
    <location>
        <begin position="169"/>
        <end position="259"/>
    </location>
</feature>
<name>J0NP87_9ACTO</name>
<dbReference type="AlphaFoldDB" id="J0NP87"/>
<keyword evidence="3" id="KW-0378">Hydrolase</keyword>
<dbReference type="EMBL" id="AKFT01000055">
    <property type="protein sequence ID" value="EJF46597.1"/>
    <property type="molecule type" value="Genomic_DNA"/>
</dbReference>
<feature type="transmembrane region" description="Helical" evidence="1">
    <location>
        <begin position="225"/>
        <end position="258"/>
    </location>
</feature>
<evidence type="ECO:0000259" key="2">
    <source>
        <dbReference type="Pfam" id="PF02517"/>
    </source>
</evidence>
<feature type="transmembrane region" description="Helical" evidence="1">
    <location>
        <begin position="185"/>
        <end position="213"/>
    </location>
</feature>
<comment type="caution">
    <text evidence="3">The sequence shown here is derived from an EMBL/GenBank/DDBJ whole genome shotgun (WGS) entry which is preliminary data.</text>
</comment>
<keyword evidence="1" id="KW-0472">Membrane</keyword>
<dbReference type="PATRIC" id="fig|1125718.3.peg.789"/>
<gene>
    <name evidence="3" type="ORF">HMPREF1318_1894</name>
</gene>
<protein>
    <submittedName>
        <fullName evidence="3">CAAX protease self-immunity</fullName>
    </submittedName>
</protein>
<proteinExistence type="predicted"/>